<comment type="caution">
    <text evidence="4">The sequence shown here is derived from an EMBL/GenBank/DDBJ whole genome shotgun (WGS) entry which is preliminary data.</text>
</comment>
<organism evidence="4 5">
    <name type="scientific">Smittium simulii</name>
    <dbReference type="NCBI Taxonomy" id="133385"/>
    <lineage>
        <taxon>Eukaryota</taxon>
        <taxon>Fungi</taxon>
        <taxon>Fungi incertae sedis</taxon>
        <taxon>Zoopagomycota</taxon>
        <taxon>Kickxellomycotina</taxon>
        <taxon>Harpellomycetes</taxon>
        <taxon>Harpellales</taxon>
        <taxon>Legeriomycetaceae</taxon>
        <taxon>Smittium</taxon>
    </lineage>
</organism>
<evidence type="ECO:0000313" key="4">
    <source>
        <dbReference type="EMBL" id="PVU87104.1"/>
    </source>
</evidence>
<dbReference type="SMART" id="SM00343">
    <property type="entry name" value="ZnF_C2HC"/>
    <property type="match status" value="1"/>
</dbReference>
<feature type="non-terminal residue" evidence="4">
    <location>
        <position position="1"/>
    </location>
</feature>
<dbReference type="SUPFAM" id="SSF57756">
    <property type="entry name" value="Retrovirus zinc finger-like domains"/>
    <property type="match status" value="1"/>
</dbReference>
<dbReference type="OrthoDB" id="2220849at2759"/>
<evidence type="ECO:0000313" key="5">
    <source>
        <dbReference type="Proteomes" id="UP000245383"/>
    </source>
</evidence>
<dbReference type="STRING" id="133385.A0A2T9Y4B5"/>
<reference evidence="4 5" key="1">
    <citation type="journal article" date="2018" name="MBio">
        <title>Comparative Genomics Reveals the Core Gene Toolbox for the Fungus-Insect Symbiosis.</title>
        <authorList>
            <person name="Wang Y."/>
            <person name="Stata M."/>
            <person name="Wang W."/>
            <person name="Stajich J.E."/>
            <person name="White M.M."/>
            <person name="Moncalvo J.M."/>
        </authorList>
    </citation>
    <scope>NUCLEOTIDE SEQUENCE [LARGE SCALE GENOMIC DNA]</scope>
    <source>
        <strain evidence="4 5">SWE-8-4</strain>
    </source>
</reference>
<accession>A0A2T9Y4B5</accession>
<dbReference type="AlphaFoldDB" id="A0A2T9Y4B5"/>
<dbReference type="Proteomes" id="UP000245383">
    <property type="component" value="Unassembled WGS sequence"/>
</dbReference>
<dbReference type="Gene3D" id="4.10.60.10">
    <property type="entry name" value="Zinc finger, CCHC-type"/>
    <property type="match status" value="1"/>
</dbReference>
<dbReference type="Pfam" id="PF00098">
    <property type="entry name" value="zf-CCHC"/>
    <property type="match status" value="1"/>
</dbReference>
<name>A0A2T9Y4B5_9FUNG</name>
<feature type="domain" description="CCHC-type" evidence="3">
    <location>
        <begin position="51"/>
        <end position="66"/>
    </location>
</feature>
<proteinExistence type="predicted"/>
<dbReference type="InterPro" id="IPR001878">
    <property type="entry name" value="Znf_CCHC"/>
</dbReference>
<feature type="region of interest" description="Disordered" evidence="2">
    <location>
        <begin position="100"/>
        <end position="121"/>
    </location>
</feature>
<gene>
    <name evidence="4" type="ORF">BB561_006461</name>
</gene>
<dbReference type="EMBL" id="MBFR01000553">
    <property type="protein sequence ID" value="PVU87104.1"/>
    <property type="molecule type" value="Genomic_DNA"/>
</dbReference>
<dbReference type="GO" id="GO:0003676">
    <property type="term" value="F:nucleic acid binding"/>
    <property type="evidence" value="ECO:0007669"/>
    <property type="project" value="InterPro"/>
</dbReference>
<evidence type="ECO:0000259" key="3">
    <source>
        <dbReference type="PROSITE" id="PS50158"/>
    </source>
</evidence>
<dbReference type="GO" id="GO:0008270">
    <property type="term" value="F:zinc ion binding"/>
    <property type="evidence" value="ECO:0007669"/>
    <property type="project" value="UniProtKB-KW"/>
</dbReference>
<keyword evidence="1" id="KW-0479">Metal-binding</keyword>
<dbReference type="PROSITE" id="PS50158">
    <property type="entry name" value="ZF_CCHC"/>
    <property type="match status" value="1"/>
</dbReference>
<evidence type="ECO:0000256" key="2">
    <source>
        <dbReference type="SAM" id="MobiDB-lite"/>
    </source>
</evidence>
<keyword evidence="5" id="KW-1185">Reference proteome</keyword>
<evidence type="ECO:0000256" key="1">
    <source>
        <dbReference type="PROSITE-ProRule" id="PRU00047"/>
    </source>
</evidence>
<keyword evidence="1" id="KW-0863">Zinc-finger</keyword>
<protein>
    <recommendedName>
        <fullName evidence="3">CCHC-type domain-containing protein</fullName>
    </recommendedName>
</protein>
<dbReference type="InterPro" id="IPR036875">
    <property type="entry name" value="Znf_CCHC_sf"/>
</dbReference>
<keyword evidence="1" id="KW-0862">Zinc</keyword>
<sequence length="196" mass="22541">VETGSDIKMLIEGFQKMNVNILEKLDNIIKPTVKKTYYSQERSKSAWSGECYYCKETGHRRYECPKLNLQSKTDLGCLEIAELSAVDGIDLHGLDKRDRDLTGTDGGSEDDQNNSDNSIKKNKLKRFKMRNTKSDFTNYQILKEVPIPKTKVRRPMEIKLSSETENYSIKNDLVKMVPNINSNYYIVIKAVIRTMS</sequence>